<name>A0AAV9GBM5_9PEZI</name>
<sequence>MTSSEDAAPAYCYEKLLPDEKVFRLIKLRNGEDGTLRTNITTHLIADAPPYVAISYTWESTKLTHSLQFGDTTALAIPEHVLNLLHDLRPDPDDAKPLYLWIDFICINQTDLFEKDHQIPLMREIYASAKEAVVYLGRVPDAASAHAFLPMLRTFWAYTNRLQQSGQHTADLPFNPFTQFPEGLTAFHRLVSHRYWTRTWIIQEIATARKVRIRYGDKYLDWDFLKTAIQIFWNQINNYDQLLASTEVDTSGTMLWTMNRIDNLADVNDGIANNGAFPLPDVILLSSQSNATEPRDKVVGILGLSTSASAPDLQPDHTLSAQQVYINATAHCLRRGSFALLNLAGRLQHENMGSTLGLPSWVPDLSRAPLIWPLDNPQAKYACGGPKSTAKITFSPDQRTLITRGFIVGRILALADPISDIVVRPRSFADLASVAKGKDSQETAEAGARHLESVFNLVGRLVPDPYPPANNATPIITAPDIKSRLSDLLSYLDTSNKALGLPSINPSPTTPSPSPLPYTSHLLQSLHSLPHPPPTINPFRFPPIPTPMDLYSHRPSSTPTAETQLGPTRYSALWRTLLGNELPPSAAGTSGPDIIYPAPETTSHDFDAYLRDCRAILKVPCLRGDSSDKNKADKADDYVRNMRWGSAMGRKALARLVAVTDRGHLGLVHAGTEVGDEVVVVRGARTGYVLRGRGRGDAAGGDGGEGGDGGYGGKGGKGEYELVCEAYLHGFMDGEGLKGGFEERELAIV</sequence>
<reference evidence="2" key="2">
    <citation type="submission" date="2023-05" db="EMBL/GenBank/DDBJ databases">
        <authorList>
            <consortium name="Lawrence Berkeley National Laboratory"/>
            <person name="Steindorff A."/>
            <person name="Hensen N."/>
            <person name="Bonometti L."/>
            <person name="Westerberg I."/>
            <person name="Brannstrom I.O."/>
            <person name="Guillou S."/>
            <person name="Cros-Aarteil S."/>
            <person name="Calhoun S."/>
            <person name="Haridas S."/>
            <person name="Kuo A."/>
            <person name="Mondo S."/>
            <person name="Pangilinan J."/>
            <person name="Riley R."/>
            <person name="Labutti K."/>
            <person name="Andreopoulos B."/>
            <person name="Lipzen A."/>
            <person name="Chen C."/>
            <person name="Yanf M."/>
            <person name="Daum C."/>
            <person name="Ng V."/>
            <person name="Clum A."/>
            <person name="Ohm R."/>
            <person name="Martin F."/>
            <person name="Silar P."/>
            <person name="Natvig D."/>
            <person name="Lalanne C."/>
            <person name="Gautier V."/>
            <person name="Ament-Velasquez S.L."/>
            <person name="Kruys A."/>
            <person name="Hutchinson M.I."/>
            <person name="Powell A.J."/>
            <person name="Barry K."/>
            <person name="Miller A.N."/>
            <person name="Grigoriev I.V."/>
            <person name="Debuchy R."/>
            <person name="Gladieux P."/>
            <person name="Thoren M.H."/>
            <person name="Johannesson H."/>
        </authorList>
    </citation>
    <scope>NUCLEOTIDE SEQUENCE</scope>
    <source>
        <strain evidence="2">PSN243</strain>
    </source>
</reference>
<evidence type="ECO:0000313" key="2">
    <source>
        <dbReference type="EMBL" id="KAK4446239.1"/>
    </source>
</evidence>
<organism evidence="2 3">
    <name type="scientific">Podospora aff. communis PSN243</name>
    <dbReference type="NCBI Taxonomy" id="3040156"/>
    <lineage>
        <taxon>Eukaryota</taxon>
        <taxon>Fungi</taxon>
        <taxon>Dikarya</taxon>
        <taxon>Ascomycota</taxon>
        <taxon>Pezizomycotina</taxon>
        <taxon>Sordariomycetes</taxon>
        <taxon>Sordariomycetidae</taxon>
        <taxon>Sordariales</taxon>
        <taxon>Podosporaceae</taxon>
        <taxon>Podospora</taxon>
    </lineage>
</organism>
<evidence type="ECO:0000313" key="3">
    <source>
        <dbReference type="Proteomes" id="UP001321760"/>
    </source>
</evidence>
<keyword evidence="3" id="KW-1185">Reference proteome</keyword>
<dbReference type="PANTHER" id="PTHR24148">
    <property type="entry name" value="ANKYRIN REPEAT DOMAIN-CONTAINING PROTEIN 39 HOMOLOG-RELATED"/>
    <property type="match status" value="1"/>
</dbReference>
<dbReference type="PANTHER" id="PTHR24148:SF73">
    <property type="entry name" value="HET DOMAIN PROTEIN (AFU_ORTHOLOGUE AFUA_8G01020)"/>
    <property type="match status" value="1"/>
</dbReference>
<comment type="caution">
    <text evidence="2">The sequence shown here is derived from an EMBL/GenBank/DDBJ whole genome shotgun (WGS) entry which is preliminary data.</text>
</comment>
<protein>
    <submittedName>
        <fullName evidence="2">Heterokaryon incompatibility protein-domain-containing protein</fullName>
    </submittedName>
</protein>
<proteinExistence type="predicted"/>
<dbReference type="InterPro" id="IPR052895">
    <property type="entry name" value="HetReg/Transcr_Mod"/>
</dbReference>
<dbReference type="InterPro" id="IPR010730">
    <property type="entry name" value="HET"/>
</dbReference>
<accession>A0AAV9GBM5</accession>
<dbReference type="AlphaFoldDB" id="A0AAV9GBM5"/>
<dbReference type="EMBL" id="MU865958">
    <property type="protein sequence ID" value="KAK4446239.1"/>
    <property type="molecule type" value="Genomic_DNA"/>
</dbReference>
<gene>
    <name evidence="2" type="ORF">QBC34DRAFT_469969</name>
</gene>
<dbReference type="Proteomes" id="UP001321760">
    <property type="component" value="Unassembled WGS sequence"/>
</dbReference>
<reference evidence="2" key="1">
    <citation type="journal article" date="2023" name="Mol. Phylogenet. Evol.">
        <title>Genome-scale phylogeny and comparative genomics of the fungal order Sordariales.</title>
        <authorList>
            <person name="Hensen N."/>
            <person name="Bonometti L."/>
            <person name="Westerberg I."/>
            <person name="Brannstrom I.O."/>
            <person name="Guillou S."/>
            <person name="Cros-Aarteil S."/>
            <person name="Calhoun S."/>
            <person name="Haridas S."/>
            <person name="Kuo A."/>
            <person name="Mondo S."/>
            <person name="Pangilinan J."/>
            <person name="Riley R."/>
            <person name="LaButti K."/>
            <person name="Andreopoulos B."/>
            <person name="Lipzen A."/>
            <person name="Chen C."/>
            <person name="Yan M."/>
            <person name="Daum C."/>
            <person name="Ng V."/>
            <person name="Clum A."/>
            <person name="Steindorff A."/>
            <person name="Ohm R.A."/>
            <person name="Martin F."/>
            <person name="Silar P."/>
            <person name="Natvig D.O."/>
            <person name="Lalanne C."/>
            <person name="Gautier V."/>
            <person name="Ament-Velasquez S.L."/>
            <person name="Kruys A."/>
            <person name="Hutchinson M.I."/>
            <person name="Powell A.J."/>
            <person name="Barry K."/>
            <person name="Miller A.N."/>
            <person name="Grigoriev I.V."/>
            <person name="Debuchy R."/>
            <person name="Gladieux P."/>
            <person name="Hiltunen Thoren M."/>
            <person name="Johannesson H."/>
        </authorList>
    </citation>
    <scope>NUCLEOTIDE SEQUENCE</scope>
    <source>
        <strain evidence="2">PSN243</strain>
    </source>
</reference>
<evidence type="ECO:0000259" key="1">
    <source>
        <dbReference type="Pfam" id="PF06985"/>
    </source>
</evidence>
<dbReference type="Pfam" id="PF06985">
    <property type="entry name" value="HET"/>
    <property type="match status" value="1"/>
</dbReference>
<feature type="domain" description="Heterokaryon incompatibility" evidence="1">
    <location>
        <begin position="51"/>
        <end position="204"/>
    </location>
</feature>